<evidence type="ECO:0000313" key="5">
    <source>
        <dbReference type="EMBL" id="AZZ40505.1"/>
    </source>
</evidence>
<keyword evidence="4" id="KW-1133">Transmembrane helix</keyword>
<dbReference type="NCBIfam" id="TIGR01007">
    <property type="entry name" value="eps_fam"/>
    <property type="match status" value="1"/>
</dbReference>
<dbReference type="CDD" id="cd05387">
    <property type="entry name" value="BY-kinase"/>
    <property type="match status" value="1"/>
</dbReference>
<keyword evidence="2" id="KW-0067">ATP-binding</keyword>
<dbReference type="GO" id="GO:0005524">
    <property type="term" value="F:ATP binding"/>
    <property type="evidence" value="ECO:0007669"/>
    <property type="project" value="UniProtKB-KW"/>
</dbReference>
<dbReference type="AlphaFoldDB" id="A0A3Q9ULZ9"/>
<dbReference type="KEGG" id="aji:C0Z10_13020"/>
<name>A0A3Q9ULZ9_9ACTN</name>
<keyword evidence="1" id="KW-0547">Nucleotide-binding</keyword>
<keyword evidence="4" id="KW-0472">Membrane</keyword>
<evidence type="ECO:0000256" key="1">
    <source>
        <dbReference type="ARBA" id="ARBA00022741"/>
    </source>
</evidence>
<evidence type="ECO:0000256" key="4">
    <source>
        <dbReference type="SAM" id="Phobius"/>
    </source>
</evidence>
<dbReference type="Gene3D" id="3.40.50.300">
    <property type="entry name" value="P-loop containing nucleotide triphosphate hydrolases"/>
    <property type="match status" value="1"/>
</dbReference>
<sequence length="557" mass="58673">MTVIDFVRLLRRNLLLLVICGVVGMGAAAAYVFTRPVQYVAQSTAMVVAGDSSSVGGAMSGNTIAQQRASAYSTLIGTEAVDNRVQKTLGSKGLSKAADGTLAAKVVSGTSFIKITATGSSALNAQSLANAALVGLQAEALRMETYTQAQANPGYTQAQLEKLTAIHVLSYEPAGLPATPKQDNLLLYLALGLVAGLVVGSVIAVIRRMFDVKIRSQNDVEELTGRGVLAIIPEDRQLSKQRKTGDLGLSGITAEAFRQLRTNLRFINVDHPPKAVVITSANPGEGKSTVGSYLARAVARSGQATVLVDADMRRPMQHTAFGIDSRVGLSQVLAGDVSLSDALTPTDVPGLRVLVAGRIPPNPSELLGSVRMHNLISRLTKAGYFVVLDAPPLLAVTDAGLLATSTDGVIMVHVVGGTHKEQVTLCTKRLEQVGAVLLGSVLTRAPRKAMGDVLYGYGAGSFGYSSYNSYYTDKNGKKKRRKKKMSLEEDYFGAVEPAPLGSHPTQDQPSSEGEQEDATSGGSQPSRAVRTNGSDTDQIPAGLRPVGPQPKPARRAR</sequence>
<evidence type="ECO:0000313" key="6">
    <source>
        <dbReference type="Proteomes" id="UP000285875"/>
    </source>
</evidence>
<dbReference type="RefSeq" id="WP_097799657.1">
    <property type="nucleotide sequence ID" value="NZ_CP025570.1"/>
</dbReference>
<feature type="compositionally biased region" description="Polar residues" evidence="3">
    <location>
        <begin position="503"/>
        <end position="537"/>
    </location>
</feature>
<feature type="region of interest" description="Disordered" evidence="3">
    <location>
        <begin position="493"/>
        <end position="557"/>
    </location>
</feature>
<reference evidence="6" key="1">
    <citation type="submission" date="2017-12" db="EMBL/GenBank/DDBJ databases">
        <title>Whole genome sequencing of Acidipropionibacterium jensenii strains JS279 and JS280.</title>
        <authorList>
            <person name="Deptula P."/>
            <person name="Laine P."/>
            <person name="Smolander O.-P."/>
            <person name="Paulin L."/>
            <person name="Auvinen P."/>
            <person name="Varmanen P."/>
        </authorList>
    </citation>
    <scope>NUCLEOTIDE SEQUENCE [LARGE SCALE GENOMIC DNA]</scope>
    <source>
        <strain evidence="6">JS280</strain>
    </source>
</reference>
<dbReference type="PANTHER" id="PTHR32309:SF13">
    <property type="entry name" value="FERRIC ENTEROBACTIN TRANSPORT PROTEIN FEPE"/>
    <property type="match status" value="1"/>
</dbReference>
<evidence type="ECO:0000256" key="3">
    <source>
        <dbReference type="SAM" id="MobiDB-lite"/>
    </source>
</evidence>
<dbReference type="EMBL" id="CP025570">
    <property type="protein sequence ID" value="AZZ40505.1"/>
    <property type="molecule type" value="Genomic_DNA"/>
</dbReference>
<dbReference type="InterPro" id="IPR005702">
    <property type="entry name" value="Wzc-like_C"/>
</dbReference>
<evidence type="ECO:0000256" key="2">
    <source>
        <dbReference type="ARBA" id="ARBA00022840"/>
    </source>
</evidence>
<dbReference type="InterPro" id="IPR027417">
    <property type="entry name" value="P-loop_NTPase"/>
</dbReference>
<protein>
    <submittedName>
        <fullName evidence="5">Capsular biosynthesis protein</fullName>
    </submittedName>
</protein>
<dbReference type="InterPro" id="IPR050445">
    <property type="entry name" value="Bact_polysacc_biosynth/exp"/>
</dbReference>
<keyword evidence="4" id="KW-0812">Transmembrane</keyword>
<dbReference type="SUPFAM" id="SSF52540">
    <property type="entry name" value="P-loop containing nucleoside triphosphate hydrolases"/>
    <property type="match status" value="1"/>
</dbReference>
<dbReference type="Proteomes" id="UP000285875">
    <property type="component" value="Chromosome"/>
</dbReference>
<organism evidence="5 6">
    <name type="scientific">Acidipropionibacterium jensenii</name>
    <dbReference type="NCBI Taxonomy" id="1749"/>
    <lineage>
        <taxon>Bacteria</taxon>
        <taxon>Bacillati</taxon>
        <taxon>Actinomycetota</taxon>
        <taxon>Actinomycetes</taxon>
        <taxon>Propionibacteriales</taxon>
        <taxon>Propionibacteriaceae</taxon>
        <taxon>Acidipropionibacterium</taxon>
    </lineage>
</organism>
<dbReference type="PANTHER" id="PTHR32309">
    <property type="entry name" value="TYROSINE-PROTEIN KINASE"/>
    <property type="match status" value="1"/>
</dbReference>
<dbReference type="GO" id="GO:0004713">
    <property type="term" value="F:protein tyrosine kinase activity"/>
    <property type="evidence" value="ECO:0007669"/>
    <property type="project" value="UniProtKB-KW"/>
</dbReference>
<feature type="transmembrane region" description="Helical" evidence="4">
    <location>
        <begin position="185"/>
        <end position="206"/>
    </location>
</feature>
<gene>
    <name evidence="5" type="ORF">C0Z10_13020</name>
</gene>
<proteinExistence type="predicted"/>
<accession>A0A3Q9ULZ9</accession>